<reference evidence="1 2" key="1">
    <citation type="submission" date="2018-09" db="EMBL/GenBank/DDBJ databases">
        <title>Evolutionary history of phycoerythrin pigmentation in the water bloom-forming cyanobacterium Microcystis aeruginosa.</title>
        <authorList>
            <person name="Tanabe Y."/>
            <person name="Tanabe Y."/>
            <person name="Yamaguchi H."/>
        </authorList>
    </citation>
    <scope>NUCLEOTIDE SEQUENCE [LARGE SCALE GENOMIC DNA]</scope>
    <source>
        <strain evidence="1 2">NIES-2519</strain>
    </source>
</reference>
<proteinExistence type="predicted"/>
<dbReference type="AlphaFoldDB" id="A0A5A5RD53"/>
<comment type="caution">
    <text evidence="1">The sequence shown here is derived from an EMBL/GenBank/DDBJ whole genome shotgun (WGS) entry which is preliminary data.</text>
</comment>
<protein>
    <submittedName>
        <fullName evidence="1">Uncharacterized protein</fullName>
    </submittedName>
</protein>
<accession>A0A5A5RD53</accession>
<sequence>MSDPIFNSSGVIIANLGVKFISCVLDYFGVTESFDWGEGLTDESITVKVLFEIGFLVESLG</sequence>
<evidence type="ECO:0000313" key="2">
    <source>
        <dbReference type="Proteomes" id="UP000323569"/>
    </source>
</evidence>
<name>A0A5A5RD53_MICAE</name>
<evidence type="ECO:0000313" key="1">
    <source>
        <dbReference type="EMBL" id="GCA72978.1"/>
    </source>
</evidence>
<dbReference type="EMBL" id="BHVO01000162">
    <property type="protein sequence ID" value="GCA72978.1"/>
    <property type="molecule type" value="Genomic_DNA"/>
</dbReference>
<organism evidence="1 2">
    <name type="scientific">Microcystis aeruginosa NIES-2519</name>
    <dbReference type="NCBI Taxonomy" id="2303981"/>
    <lineage>
        <taxon>Bacteria</taxon>
        <taxon>Bacillati</taxon>
        <taxon>Cyanobacteriota</taxon>
        <taxon>Cyanophyceae</taxon>
        <taxon>Oscillatoriophycideae</taxon>
        <taxon>Chroococcales</taxon>
        <taxon>Microcystaceae</taxon>
        <taxon>Microcystis</taxon>
    </lineage>
</organism>
<dbReference type="Proteomes" id="UP000323569">
    <property type="component" value="Unassembled WGS sequence"/>
</dbReference>
<gene>
    <name evidence="1" type="ORF">MiYa_04536</name>
</gene>